<dbReference type="Proteomes" id="UP001050808">
    <property type="component" value="Unassembled WGS sequence"/>
</dbReference>
<comment type="caution">
    <text evidence="1">The sequence shown here is derived from an EMBL/GenBank/DDBJ whole genome shotgun (WGS) entry which is preliminary data.</text>
</comment>
<gene>
    <name evidence="1" type="ORF">Sviol_44790</name>
</gene>
<protein>
    <submittedName>
        <fullName evidence="1">Uncharacterized protein</fullName>
    </submittedName>
</protein>
<proteinExistence type="predicted"/>
<sequence>MFRGKESTVSKEDGRVSRDRKLGRKLAVGASVAAAIGAMSFAGADTASAGTNGQMVGVSTRYYPNAQVCGYNQNSVYTCTPWFRAGYAPRVYPNYWFKGYVYIKSGSGGVARKGVYAYVPVSQNGDYFIYDGFANYTL</sequence>
<dbReference type="EMBL" id="BNDY01000017">
    <property type="protein sequence ID" value="GHI40071.1"/>
    <property type="molecule type" value="Genomic_DNA"/>
</dbReference>
<organism evidence="1 2">
    <name type="scientific">Streptomyces violascens</name>
    <dbReference type="NCBI Taxonomy" id="67381"/>
    <lineage>
        <taxon>Bacteria</taxon>
        <taxon>Bacillati</taxon>
        <taxon>Actinomycetota</taxon>
        <taxon>Actinomycetes</taxon>
        <taxon>Kitasatosporales</taxon>
        <taxon>Streptomycetaceae</taxon>
        <taxon>Streptomyces</taxon>
    </lineage>
</organism>
<keyword evidence="2" id="KW-1185">Reference proteome</keyword>
<reference evidence="1" key="1">
    <citation type="submission" date="2024-05" db="EMBL/GenBank/DDBJ databases">
        <title>Whole genome shotgun sequence of Streptomyces violascens NBRC 12920.</title>
        <authorList>
            <person name="Komaki H."/>
            <person name="Tamura T."/>
        </authorList>
    </citation>
    <scope>NUCLEOTIDE SEQUENCE</scope>
    <source>
        <strain evidence="1">NBRC 12920</strain>
    </source>
</reference>
<name>A0ABQ3QS06_9ACTN</name>
<dbReference type="RefSeq" id="WP_226599107.1">
    <property type="nucleotide sequence ID" value="NZ_BNDY01000017.1"/>
</dbReference>
<accession>A0ABQ3QS06</accession>
<evidence type="ECO:0000313" key="2">
    <source>
        <dbReference type="Proteomes" id="UP001050808"/>
    </source>
</evidence>
<evidence type="ECO:0000313" key="1">
    <source>
        <dbReference type="EMBL" id="GHI40071.1"/>
    </source>
</evidence>